<feature type="non-terminal residue" evidence="1">
    <location>
        <position position="20"/>
    </location>
</feature>
<reference evidence="1 2" key="1">
    <citation type="journal article" date="2014" name="Am. J. Bot.">
        <title>Genome assembly and annotation for red clover (Trifolium pratense; Fabaceae).</title>
        <authorList>
            <person name="Istvanek J."/>
            <person name="Jaros M."/>
            <person name="Krenek A."/>
            <person name="Repkova J."/>
        </authorList>
    </citation>
    <scope>NUCLEOTIDE SEQUENCE [LARGE SCALE GENOMIC DNA]</scope>
    <source>
        <strain evidence="2">cv. Tatra</strain>
        <tissue evidence="1">Young leaves</tissue>
    </source>
</reference>
<protein>
    <submittedName>
        <fullName evidence="1">Uncharacterized protein</fullName>
    </submittedName>
</protein>
<accession>A0A2K3KGK1</accession>
<dbReference type="Proteomes" id="UP000236291">
    <property type="component" value="Unassembled WGS sequence"/>
</dbReference>
<proteinExistence type="predicted"/>
<organism evidence="1 2">
    <name type="scientific">Trifolium pratense</name>
    <name type="common">Red clover</name>
    <dbReference type="NCBI Taxonomy" id="57577"/>
    <lineage>
        <taxon>Eukaryota</taxon>
        <taxon>Viridiplantae</taxon>
        <taxon>Streptophyta</taxon>
        <taxon>Embryophyta</taxon>
        <taxon>Tracheophyta</taxon>
        <taxon>Spermatophyta</taxon>
        <taxon>Magnoliopsida</taxon>
        <taxon>eudicotyledons</taxon>
        <taxon>Gunneridae</taxon>
        <taxon>Pentapetalae</taxon>
        <taxon>rosids</taxon>
        <taxon>fabids</taxon>
        <taxon>Fabales</taxon>
        <taxon>Fabaceae</taxon>
        <taxon>Papilionoideae</taxon>
        <taxon>50 kb inversion clade</taxon>
        <taxon>NPAAA clade</taxon>
        <taxon>Hologalegina</taxon>
        <taxon>IRL clade</taxon>
        <taxon>Trifolieae</taxon>
        <taxon>Trifolium</taxon>
    </lineage>
</organism>
<dbReference type="EMBL" id="ASHM01179423">
    <property type="protein sequence ID" value="PNX65424.1"/>
    <property type="molecule type" value="Genomic_DNA"/>
</dbReference>
<sequence length="20" mass="2155">MNSLPLESILKEIVAGQQLA</sequence>
<name>A0A2K3KGK1_TRIPR</name>
<gene>
    <name evidence="1" type="ORF">L195_g062593</name>
</gene>
<evidence type="ECO:0000313" key="1">
    <source>
        <dbReference type="EMBL" id="PNX65424.1"/>
    </source>
</evidence>
<evidence type="ECO:0000313" key="2">
    <source>
        <dbReference type="Proteomes" id="UP000236291"/>
    </source>
</evidence>
<dbReference type="AlphaFoldDB" id="A0A2K3KGK1"/>
<comment type="caution">
    <text evidence="1">The sequence shown here is derived from an EMBL/GenBank/DDBJ whole genome shotgun (WGS) entry which is preliminary data.</text>
</comment>
<reference evidence="1 2" key="2">
    <citation type="journal article" date="2017" name="Front. Plant Sci.">
        <title>Gene Classification and Mining of Molecular Markers Useful in Red Clover (Trifolium pratense) Breeding.</title>
        <authorList>
            <person name="Istvanek J."/>
            <person name="Dluhosova J."/>
            <person name="Dluhos P."/>
            <person name="Patkova L."/>
            <person name="Nedelnik J."/>
            <person name="Repkova J."/>
        </authorList>
    </citation>
    <scope>NUCLEOTIDE SEQUENCE [LARGE SCALE GENOMIC DNA]</scope>
    <source>
        <strain evidence="2">cv. Tatra</strain>
        <tissue evidence="1">Young leaves</tissue>
    </source>
</reference>